<evidence type="ECO:0000256" key="5">
    <source>
        <dbReference type="ARBA" id="ARBA00023163"/>
    </source>
</evidence>
<reference evidence="9" key="1">
    <citation type="submission" date="2013-08" db="EMBL/GenBank/DDBJ databases">
        <title>Gene expansion shapes genome architecture in the human pathogen Lichtheimia corymbifera: an evolutionary genomics analysis in the ancient terrestrial Mucorales (Mucoromycotina).</title>
        <authorList>
            <person name="Schwartze V.U."/>
            <person name="Winter S."/>
            <person name="Shelest E."/>
            <person name="Marcet-Houben M."/>
            <person name="Horn F."/>
            <person name="Wehner S."/>
            <person name="Hoffmann K."/>
            <person name="Riege K."/>
            <person name="Sammeth M."/>
            <person name="Nowrousian M."/>
            <person name="Valiante V."/>
            <person name="Linde J."/>
            <person name="Jacobsen I.D."/>
            <person name="Marz M."/>
            <person name="Brakhage A.A."/>
            <person name="Gabaldon T."/>
            <person name="Bocker S."/>
            <person name="Voigt K."/>
        </authorList>
    </citation>
    <scope>NUCLEOTIDE SEQUENCE [LARGE SCALE GENOMIC DNA]</scope>
    <source>
        <strain evidence="9">FSU 9682</strain>
    </source>
</reference>
<dbReference type="OrthoDB" id="2505440at2759"/>
<evidence type="ECO:0000256" key="2">
    <source>
        <dbReference type="ARBA" id="ARBA00009001"/>
    </source>
</evidence>
<dbReference type="GO" id="GO:0003677">
    <property type="term" value="F:DNA binding"/>
    <property type="evidence" value="ECO:0007669"/>
    <property type="project" value="UniProtKB-KW"/>
</dbReference>
<dbReference type="InterPro" id="IPR003173">
    <property type="entry name" value="PC4_C"/>
</dbReference>
<evidence type="ECO:0000256" key="4">
    <source>
        <dbReference type="ARBA" id="ARBA00023125"/>
    </source>
</evidence>
<dbReference type="AlphaFoldDB" id="A0A068S7M7"/>
<name>A0A068S7M7_9FUNG</name>
<evidence type="ECO:0000256" key="1">
    <source>
        <dbReference type="ARBA" id="ARBA00004123"/>
    </source>
</evidence>
<dbReference type="Pfam" id="PF02229">
    <property type="entry name" value="PC4"/>
    <property type="match status" value="1"/>
</dbReference>
<keyword evidence="5" id="KW-0804">Transcription</keyword>
<dbReference type="GO" id="GO:0003713">
    <property type="term" value="F:transcription coactivator activity"/>
    <property type="evidence" value="ECO:0007669"/>
    <property type="project" value="InterPro"/>
</dbReference>
<keyword evidence="4" id="KW-0238">DNA-binding</keyword>
<dbReference type="STRING" id="1263082.A0A068S7M7"/>
<organism evidence="9 10">
    <name type="scientific">Lichtheimia corymbifera JMRC:FSU:9682</name>
    <dbReference type="NCBI Taxonomy" id="1263082"/>
    <lineage>
        <taxon>Eukaryota</taxon>
        <taxon>Fungi</taxon>
        <taxon>Fungi incertae sedis</taxon>
        <taxon>Mucoromycota</taxon>
        <taxon>Mucoromycotina</taxon>
        <taxon>Mucoromycetes</taxon>
        <taxon>Mucorales</taxon>
        <taxon>Lichtheimiaceae</taxon>
        <taxon>Lichtheimia</taxon>
    </lineage>
</organism>
<dbReference type="Proteomes" id="UP000027586">
    <property type="component" value="Unassembled WGS sequence"/>
</dbReference>
<dbReference type="InterPro" id="IPR045125">
    <property type="entry name" value="Sub1/Tcp4-like"/>
</dbReference>
<sequence>MSDNEDYKPTASAEHEDDDEFVEEEPATKKQRTSTREKRKRGESSKDTGDGDHVFQLSNKRRISVRTFSDGTPSVDIRETYTDKNTGELKFGKGICLPLNQWETLKELMPDIDEAITKIQKK</sequence>
<comment type="similarity">
    <text evidence="2">Belongs to the transcriptional coactivator PC4 family.</text>
</comment>
<evidence type="ECO:0000256" key="3">
    <source>
        <dbReference type="ARBA" id="ARBA00023015"/>
    </source>
</evidence>
<comment type="caution">
    <text evidence="9">The sequence shown here is derived from an EMBL/GenBank/DDBJ whole genome shotgun (WGS) entry which is preliminary data.</text>
</comment>
<accession>A0A068S7M7</accession>
<proteinExistence type="inferred from homology"/>
<comment type="subcellular location">
    <subcellularLocation>
        <location evidence="1">Nucleus</location>
    </subcellularLocation>
</comment>
<feature type="domain" description="Transcriptional coactivator p15 (PC4) C-terminal" evidence="8">
    <location>
        <begin position="55"/>
        <end position="107"/>
    </location>
</feature>
<feature type="compositionally biased region" description="Acidic residues" evidence="7">
    <location>
        <begin position="15"/>
        <end position="25"/>
    </location>
</feature>
<gene>
    <name evidence="9" type="ORF">LCOR_08228.1</name>
</gene>
<dbReference type="InterPro" id="IPR009044">
    <property type="entry name" value="ssDNA-bd_transcriptional_reg"/>
</dbReference>
<evidence type="ECO:0000313" key="9">
    <source>
        <dbReference type="EMBL" id="CDH57266.1"/>
    </source>
</evidence>
<evidence type="ECO:0000313" key="10">
    <source>
        <dbReference type="Proteomes" id="UP000027586"/>
    </source>
</evidence>
<feature type="compositionally biased region" description="Basic and acidic residues" evidence="7">
    <location>
        <begin position="34"/>
        <end position="53"/>
    </location>
</feature>
<dbReference type="PANTHER" id="PTHR13215">
    <property type="entry name" value="RNA POLYMERASE II TRANSCRIPTIONAL COACTIVATOR"/>
    <property type="match status" value="1"/>
</dbReference>
<dbReference type="Gene3D" id="2.30.31.10">
    <property type="entry name" value="Transcriptional Coactivator Pc4, Chain A"/>
    <property type="match status" value="1"/>
</dbReference>
<dbReference type="VEuPathDB" id="FungiDB:LCOR_08228.1"/>
<keyword evidence="6" id="KW-0539">Nucleus</keyword>
<keyword evidence="10" id="KW-1185">Reference proteome</keyword>
<dbReference type="SUPFAM" id="SSF54447">
    <property type="entry name" value="ssDNA-binding transcriptional regulator domain"/>
    <property type="match status" value="1"/>
</dbReference>
<evidence type="ECO:0000259" key="8">
    <source>
        <dbReference type="Pfam" id="PF02229"/>
    </source>
</evidence>
<dbReference type="EMBL" id="CBTN010000044">
    <property type="protein sequence ID" value="CDH57266.1"/>
    <property type="molecule type" value="Genomic_DNA"/>
</dbReference>
<keyword evidence="3" id="KW-0805">Transcription regulation</keyword>
<feature type="region of interest" description="Disordered" evidence="7">
    <location>
        <begin position="1"/>
        <end position="58"/>
    </location>
</feature>
<protein>
    <recommendedName>
        <fullName evidence="8">Transcriptional coactivator p15 (PC4) C-terminal domain-containing protein</fullName>
    </recommendedName>
</protein>
<evidence type="ECO:0000256" key="6">
    <source>
        <dbReference type="ARBA" id="ARBA00023242"/>
    </source>
</evidence>
<evidence type="ECO:0000256" key="7">
    <source>
        <dbReference type="SAM" id="MobiDB-lite"/>
    </source>
</evidence>
<dbReference type="GO" id="GO:0060261">
    <property type="term" value="P:positive regulation of transcription initiation by RNA polymerase II"/>
    <property type="evidence" value="ECO:0007669"/>
    <property type="project" value="InterPro"/>
</dbReference>
<dbReference type="GO" id="GO:0005634">
    <property type="term" value="C:nucleus"/>
    <property type="evidence" value="ECO:0007669"/>
    <property type="project" value="UniProtKB-SubCell"/>
</dbReference>